<proteinExistence type="predicted"/>
<protein>
    <submittedName>
        <fullName evidence="2">Uncharacterized protein</fullName>
    </submittedName>
</protein>
<comment type="caution">
    <text evidence="2">The sequence shown here is derived from an EMBL/GenBank/DDBJ whole genome shotgun (WGS) entry which is preliminary data.</text>
</comment>
<evidence type="ECO:0000313" key="3">
    <source>
        <dbReference type="Proteomes" id="UP000433876"/>
    </source>
</evidence>
<evidence type="ECO:0000313" key="2">
    <source>
        <dbReference type="EMBL" id="KAA8630913.1"/>
    </source>
</evidence>
<feature type="region of interest" description="Disordered" evidence="1">
    <location>
        <begin position="1"/>
        <end position="22"/>
    </location>
</feature>
<sequence>MAPKLESESPEATQDGNSTQGQIEAIQQKAEAFQQQVEDLRKAHLTEILDVHRRVATSQEEIKTLRKHTFARFCNFFTSGVQPVQLELPEEEWHAIIPHLMKEKPVIVTKLPLAHNFWVVDDTWGPERESYPAVASDGMLQSCLALYATLKAFPSHCCDWRNMALSSVRQVMKEMLSRGYVYKGLMSLITSMAVELVNKKQLPKTDPLLFAIWQVVGCADDMMTKSLRLTSQPRMFGEALPGDWADLARAIMIHTHTEAHKDIRPFGLVLQTSLKPDCVYYHTSKVGIIVDKDTESNQRHYIVLDFDTKRLRVVEGERWEVQDNGTMVGVELLGNKYDEGTGYCFAMDKASWDELMLHTSTMDC</sequence>
<dbReference type="Proteomes" id="UP000433876">
    <property type="component" value="Unassembled WGS sequence"/>
</dbReference>
<organism evidence="2 3">
    <name type="scientific">Sordaria macrospora</name>
    <dbReference type="NCBI Taxonomy" id="5147"/>
    <lineage>
        <taxon>Eukaryota</taxon>
        <taxon>Fungi</taxon>
        <taxon>Dikarya</taxon>
        <taxon>Ascomycota</taxon>
        <taxon>Pezizomycotina</taxon>
        <taxon>Sordariomycetes</taxon>
        <taxon>Sordariomycetidae</taxon>
        <taxon>Sordariales</taxon>
        <taxon>Sordariaceae</taxon>
        <taxon>Sordaria</taxon>
    </lineage>
</organism>
<evidence type="ECO:0000256" key="1">
    <source>
        <dbReference type="SAM" id="MobiDB-lite"/>
    </source>
</evidence>
<feature type="compositionally biased region" description="Polar residues" evidence="1">
    <location>
        <begin position="10"/>
        <end position="22"/>
    </location>
</feature>
<reference evidence="2 3" key="1">
    <citation type="submission" date="2017-07" db="EMBL/GenBank/DDBJ databases">
        <title>Genome sequence of the Sordaria macrospora wild type strain R19027.</title>
        <authorList>
            <person name="Nowrousian M."/>
            <person name="Teichert I."/>
            <person name="Kueck U."/>
        </authorList>
    </citation>
    <scope>NUCLEOTIDE SEQUENCE [LARGE SCALE GENOMIC DNA]</scope>
    <source>
        <strain evidence="2 3">R19027</strain>
        <tissue evidence="2">Mycelium</tissue>
    </source>
</reference>
<dbReference type="AlphaFoldDB" id="A0A8S8ZLL4"/>
<accession>A0A8S8ZLL4</accession>
<gene>
    <name evidence="2" type="ORF">SMACR_09814</name>
</gene>
<dbReference type="EMBL" id="NMPR01000091">
    <property type="protein sequence ID" value="KAA8630913.1"/>
    <property type="molecule type" value="Genomic_DNA"/>
</dbReference>
<name>A0A8S8ZLL4_SORMA</name>
<dbReference type="VEuPathDB" id="FungiDB:SMAC_09814"/>